<reference evidence="1" key="2">
    <citation type="journal article" date="2015" name="Data Brief">
        <title>Shoot transcriptome of the giant reed, Arundo donax.</title>
        <authorList>
            <person name="Barrero R.A."/>
            <person name="Guerrero F.D."/>
            <person name="Moolhuijzen P."/>
            <person name="Goolsby J.A."/>
            <person name="Tidwell J."/>
            <person name="Bellgard S.E."/>
            <person name="Bellgard M.I."/>
        </authorList>
    </citation>
    <scope>NUCLEOTIDE SEQUENCE</scope>
    <source>
        <tissue evidence="1">Shoot tissue taken approximately 20 cm above the soil surface</tissue>
    </source>
</reference>
<organism evidence="1">
    <name type="scientific">Arundo donax</name>
    <name type="common">Giant reed</name>
    <name type="synonym">Donax arundinaceus</name>
    <dbReference type="NCBI Taxonomy" id="35708"/>
    <lineage>
        <taxon>Eukaryota</taxon>
        <taxon>Viridiplantae</taxon>
        <taxon>Streptophyta</taxon>
        <taxon>Embryophyta</taxon>
        <taxon>Tracheophyta</taxon>
        <taxon>Spermatophyta</taxon>
        <taxon>Magnoliopsida</taxon>
        <taxon>Liliopsida</taxon>
        <taxon>Poales</taxon>
        <taxon>Poaceae</taxon>
        <taxon>PACMAD clade</taxon>
        <taxon>Arundinoideae</taxon>
        <taxon>Arundineae</taxon>
        <taxon>Arundo</taxon>
    </lineage>
</organism>
<dbReference type="AlphaFoldDB" id="A0A0A9HCF3"/>
<accession>A0A0A9HCF3</accession>
<name>A0A0A9HCF3_ARUDO</name>
<protein>
    <submittedName>
        <fullName evidence="1">Uncharacterized protein</fullName>
    </submittedName>
</protein>
<dbReference type="EMBL" id="GBRH01167328">
    <property type="protein sequence ID" value="JAE30568.1"/>
    <property type="molecule type" value="Transcribed_RNA"/>
</dbReference>
<sequence>MHNSSSHYFLSHPRVNHTISCPFLS</sequence>
<reference evidence="1" key="1">
    <citation type="submission" date="2014-09" db="EMBL/GenBank/DDBJ databases">
        <authorList>
            <person name="Magalhaes I.L.F."/>
            <person name="Oliveira U."/>
            <person name="Santos F.R."/>
            <person name="Vidigal T.H.D.A."/>
            <person name="Brescovit A.D."/>
            <person name="Santos A.J."/>
        </authorList>
    </citation>
    <scope>NUCLEOTIDE SEQUENCE</scope>
    <source>
        <tissue evidence="1">Shoot tissue taken approximately 20 cm above the soil surface</tissue>
    </source>
</reference>
<proteinExistence type="predicted"/>
<evidence type="ECO:0000313" key="1">
    <source>
        <dbReference type="EMBL" id="JAE30568.1"/>
    </source>
</evidence>